<reference evidence="2" key="1">
    <citation type="submission" date="2020-05" db="EMBL/GenBank/DDBJ databases">
        <title>WGS assembly of Panicum virgatum.</title>
        <authorList>
            <person name="Lovell J.T."/>
            <person name="Jenkins J."/>
            <person name="Shu S."/>
            <person name="Juenger T.E."/>
            <person name="Schmutz J."/>
        </authorList>
    </citation>
    <scope>NUCLEOTIDE SEQUENCE</scope>
    <source>
        <strain evidence="2">AP13</strain>
    </source>
</reference>
<gene>
    <name evidence="2" type="ORF">PVAP13_5KG383600</name>
</gene>
<organism evidence="2 3">
    <name type="scientific">Panicum virgatum</name>
    <name type="common">Blackwell switchgrass</name>
    <dbReference type="NCBI Taxonomy" id="38727"/>
    <lineage>
        <taxon>Eukaryota</taxon>
        <taxon>Viridiplantae</taxon>
        <taxon>Streptophyta</taxon>
        <taxon>Embryophyta</taxon>
        <taxon>Tracheophyta</taxon>
        <taxon>Spermatophyta</taxon>
        <taxon>Magnoliopsida</taxon>
        <taxon>Liliopsida</taxon>
        <taxon>Poales</taxon>
        <taxon>Poaceae</taxon>
        <taxon>PACMAD clade</taxon>
        <taxon>Panicoideae</taxon>
        <taxon>Panicodae</taxon>
        <taxon>Paniceae</taxon>
        <taxon>Panicinae</taxon>
        <taxon>Panicum</taxon>
        <taxon>Panicum sect. Hiantes</taxon>
    </lineage>
</organism>
<protein>
    <recommendedName>
        <fullName evidence="1">Replication protein A 70 kDa DNA-binding subunit B/D first OB fold domain-containing protein</fullName>
    </recommendedName>
</protein>
<evidence type="ECO:0000259" key="1">
    <source>
        <dbReference type="Pfam" id="PF02721"/>
    </source>
</evidence>
<dbReference type="SUPFAM" id="SSF50249">
    <property type="entry name" value="Nucleic acid-binding proteins"/>
    <property type="match status" value="2"/>
</dbReference>
<evidence type="ECO:0000313" key="3">
    <source>
        <dbReference type="Proteomes" id="UP000823388"/>
    </source>
</evidence>
<feature type="domain" description="Replication protein A 70 kDa DNA-binding subunit B/D first OB fold" evidence="1">
    <location>
        <begin position="8"/>
        <end position="109"/>
    </location>
</feature>
<accession>A0A8T0SL24</accession>
<dbReference type="PANTHER" id="PTHR47165">
    <property type="entry name" value="OS03G0429900 PROTEIN"/>
    <property type="match status" value="1"/>
</dbReference>
<dbReference type="InterPro" id="IPR012340">
    <property type="entry name" value="NA-bd_OB-fold"/>
</dbReference>
<dbReference type="InterPro" id="IPR003871">
    <property type="entry name" value="RFA1B/D_OB_1st"/>
</dbReference>
<dbReference type="CDD" id="cd04480">
    <property type="entry name" value="RPA1_DBD_A_like"/>
    <property type="match status" value="1"/>
</dbReference>
<comment type="caution">
    <text evidence="2">The sequence shown here is derived from an EMBL/GenBank/DDBJ whole genome shotgun (WGS) entry which is preliminary data.</text>
</comment>
<dbReference type="Pfam" id="PF02721">
    <property type="entry name" value="DUF223"/>
    <property type="match status" value="1"/>
</dbReference>
<keyword evidence="3" id="KW-1185">Reference proteome</keyword>
<dbReference type="Proteomes" id="UP000823388">
    <property type="component" value="Chromosome 5K"/>
</dbReference>
<dbReference type="AlphaFoldDB" id="A0A8T0SL24"/>
<dbReference type="Gene3D" id="2.40.50.140">
    <property type="entry name" value="Nucleic acid-binding proteins"/>
    <property type="match status" value="2"/>
</dbReference>
<evidence type="ECO:0000313" key="2">
    <source>
        <dbReference type="EMBL" id="KAG2599251.1"/>
    </source>
</evidence>
<dbReference type="CDD" id="cd04481">
    <property type="entry name" value="RPA1_DBD_B_like"/>
    <property type="match status" value="1"/>
</dbReference>
<name>A0A8T0SL24_PANVG</name>
<proteinExistence type="predicted"/>
<sequence>MQGNLVLLSELQPKGHNYVIHVRISRMWEHTGTSEKNDIKHLDLVLIDEKGTSIYAEIPPNAIPTCKSHLQEGKIVYMGKITVEKAKQYFKVVEHPYMIRLNKFTVIMEANTYPENFPKYTFSLTPFSNLTQYLRSKEKFLDVIGKIVAISNAANVYSSSGDLITRRITKLQDLSGNVLELSLGGKRALEFDGDEVLRVGQQNHIIAIFVGTLMKGYKEDQQFLGGTSACCWYINEKDIPEIKAFQKRACTIDNHNVKLEDNTFTCTKQGCTNSKFDWKYKIPFIATDGTYTLEFMQYDFMQTPAEVLAYIGHKFTFIVKVLYKSIDAPEPSFEVVVIKEKFGKQPILPKSEVYQVLSMGSTSSTLALHENLPPLIPIGSKTSDHQVTQPIKEIENMDLDEEIGNTKQV</sequence>
<dbReference type="PANTHER" id="PTHR47165:SF4">
    <property type="entry name" value="OS03G0429900 PROTEIN"/>
    <property type="match status" value="1"/>
</dbReference>
<dbReference type="EMBL" id="CM029045">
    <property type="protein sequence ID" value="KAG2599251.1"/>
    <property type="molecule type" value="Genomic_DNA"/>
</dbReference>